<dbReference type="RefSeq" id="XP_035341571.1">
    <property type="nucleotide sequence ID" value="XM_035485678.1"/>
</dbReference>
<organism evidence="2 3">
    <name type="scientific">Talaromyces rugulosus</name>
    <name type="common">Penicillium rugulosum</name>
    <dbReference type="NCBI Taxonomy" id="121627"/>
    <lineage>
        <taxon>Eukaryota</taxon>
        <taxon>Fungi</taxon>
        <taxon>Dikarya</taxon>
        <taxon>Ascomycota</taxon>
        <taxon>Pezizomycotina</taxon>
        <taxon>Eurotiomycetes</taxon>
        <taxon>Eurotiomycetidae</taxon>
        <taxon>Eurotiales</taxon>
        <taxon>Trichocomaceae</taxon>
        <taxon>Talaromyces</taxon>
        <taxon>Talaromyces sect. Islandici</taxon>
    </lineage>
</organism>
<evidence type="ECO:0000313" key="3">
    <source>
        <dbReference type="Proteomes" id="UP000509510"/>
    </source>
</evidence>
<dbReference type="PANTHER" id="PTHR35895">
    <property type="entry name" value="CHROMOSOME 16, WHOLE GENOME SHOTGUN SEQUENCE"/>
    <property type="match status" value="1"/>
</dbReference>
<accession>A0A7H8QNF5</accession>
<dbReference type="GO" id="GO:0000329">
    <property type="term" value="C:fungal-type vacuole membrane"/>
    <property type="evidence" value="ECO:0007669"/>
    <property type="project" value="InterPro"/>
</dbReference>
<keyword evidence="1" id="KW-0812">Transmembrane</keyword>
<keyword evidence="3" id="KW-1185">Reference proteome</keyword>
<keyword evidence="1" id="KW-1133">Transmembrane helix</keyword>
<name>A0A7H8QNF5_TALRU</name>
<dbReference type="EMBL" id="CP055899">
    <property type="protein sequence ID" value="QKX55392.1"/>
    <property type="molecule type" value="Genomic_DNA"/>
</dbReference>
<dbReference type="Pfam" id="PF12505">
    <property type="entry name" value="DUF3712"/>
    <property type="match status" value="1"/>
</dbReference>
<protein>
    <submittedName>
        <fullName evidence="2">Uncharacterized protein</fullName>
    </submittedName>
</protein>
<dbReference type="InterPro" id="IPR046368">
    <property type="entry name" value="Tag1"/>
</dbReference>
<dbReference type="PANTHER" id="PTHR35895:SF2">
    <property type="match status" value="1"/>
</dbReference>
<dbReference type="Proteomes" id="UP000509510">
    <property type="component" value="Chromosome II"/>
</dbReference>
<gene>
    <name evidence="2" type="ORF">TRUGW13939_02485</name>
</gene>
<dbReference type="KEGG" id="trg:TRUGW13939_02485"/>
<dbReference type="AlphaFoldDB" id="A0A7H8QNF5"/>
<evidence type="ECO:0000313" key="2">
    <source>
        <dbReference type="EMBL" id="QKX55392.1"/>
    </source>
</evidence>
<dbReference type="OrthoDB" id="10039566at2759"/>
<keyword evidence="1" id="KW-0472">Membrane</keyword>
<dbReference type="InterPro" id="IPR022185">
    <property type="entry name" value="DUF3712"/>
</dbReference>
<sequence length="432" mass="46759">MSDIIKPVPLAEGAKSNSFLDKIAQFTIGNSRGELPSKEAGAAEQTSPAEPLTKWQRLKLHYGRFWICYLILLIVGLAILLPILLIFIIPAIAQDLLNSGSIVIDAASILQPTSASVLLNISSHVYVPGPFTVKTDPLQLQIFVPQTGSDYLMATLNMPANSIHKNTSMNMDGSQFTPFENYTSWQAFVHNTIFLDDGGLGLKGHVGTQLGQIKKFNLDINKVAPSKALNQFKGFSIDSARLLLPAESDGTNLLANATLPNQSVLTLEIGNTTVDILSGNLIIATGLIENLYLTPGNNSFSIRGKANLTNLIANIGEVLTYQGPYIRDGKLSLTTKVTNIKYNSSTVPYYTEEMGKLHLTAQTPLIGLLLNTITGLLQGSGLNSTLVQEVKDKLHGDHGNLQSQLGDLVDNSTELESLTRRHLEDLVILSGQ</sequence>
<proteinExistence type="predicted"/>
<dbReference type="GeneID" id="55989993"/>
<evidence type="ECO:0000256" key="1">
    <source>
        <dbReference type="SAM" id="Phobius"/>
    </source>
</evidence>
<feature type="transmembrane region" description="Helical" evidence="1">
    <location>
        <begin position="66"/>
        <end position="93"/>
    </location>
</feature>
<reference evidence="3" key="1">
    <citation type="submission" date="2020-06" db="EMBL/GenBank/DDBJ databases">
        <title>A chromosome-scale genome assembly of Talaromyces rugulosus W13939.</title>
        <authorList>
            <person name="Wang B."/>
            <person name="Guo L."/>
            <person name="Ye K."/>
            <person name="Wang L."/>
        </authorList>
    </citation>
    <scope>NUCLEOTIDE SEQUENCE [LARGE SCALE GENOMIC DNA]</scope>
    <source>
        <strain evidence="3">W13939</strain>
    </source>
</reference>